<dbReference type="KEGG" id="crq:GCK72_006250"/>
<evidence type="ECO:0000313" key="2">
    <source>
        <dbReference type="EMBL" id="KAF1766294.1"/>
    </source>
</evidence>
<dbReference type="AlphaFoldDB" id="A0A6A5HI29"/>
<proteinExistence type="predicted"/>
<dbReference type="EMBL" id="WUAV01000002">
    <property type="protein sequence ID" value="KAF1766294.1"/>
    <property type="molecule type" value="Genomic_DNA"/>
</dbReference>
<feature type="region of interest" description="Disordered" evidence="1">
    <location>
        <begin position="83"/>
        <end position="104"/>
    </location>
</feature>
<dbReference type="GeneID" id="78774170"/>
<accession>A0A6A5HI29</accession>
<sequence length="104" mass="12017">MERIKDRHIVRKKGKKGTEIRLFGSETSENDEITTLSNVGEGVIDSSRIPESIDERTTIRVITVHVESSDVIRLLTWQNIRWSSDDSSRSKSITTSWWNRNTEN</sequence>
<gene>
    <name evidence="2" type="ORF">GCK72_006250</name>
</gene>
<reference evidence="2 3" key="1">
    <citation type="submission" date="2019-12" db="EMBL/GenBank/DDBJ databases">
        <title>Chromosome-level assembly of the Caenorhabditis remanei genome.</title>
        <authorList>
            <person name="Teterina A.A."/>
            <person name="Willis J.H."/>
            <person name="Phillips P.C."/>
        </authorList>
    </citation>
    <scope>NUCLEOTIDE SEQUENCE [LARGE SCALE GENOMIC DNA]</scope>
    <source>
        <strain evidence="2 3">PX506</strain>
        <tissue evidence="2">Whole organism</tissue>
    </source>
</reference>
<evidence type="ECO:0000256" key="1">
    <source>
        <dbReference type="SAM" id="MobiDB-lite"/>
    </source>
</evidence>
<dbReference type="Proteomes" id="UP000483820">
    <property type="component" value="Chromosome II"/>
</dbReference>
<organism evidence="2 3">
    <name type="scientific">Caenorhabditis remanei</name>
    <name type="common">Caenorhabditis vulgaris</name>
    <dbReference type="NCBI Taxonomy" id="31234"/>
    <lineage>
        <taxon>Eukaryota</taxon>
        <taxon>Metazoa</taxon>
        <taxon>Ecdysozoa</taxon>
        <taxon>Nematoda</taxon>
        <taxon>Chromadorea</taxon>
        <taxon>Rhabditida</taxon>
        <taxon>Rhabditina</taxon>
        <taxon>Rhabditomorpha</taxon>
        <taxon>Rhabditoidea</taxon>
        <taxon>Rhabditidae</taxon>
        <taxon>Peloderinae</taxon>
        <taxon>Caenorhabditis</taxon>
    </lineage>
</organism>
<evidence type="ECO:0000313" key="3">
    <source>
        <dbReference type="Proteomes" id="UP000483820"/>
    </source>
</evidence>
<comment type="caution">
    <text evidence="2">The sequence shown here is derived from an EMBL/GenBank/DDBJ whole genome shotgun (WGS) entry which is preliminary data.</text>
</comment>
<dbReference type="RefSeq" id="XP_053589735.1">
    <property type="nucleotide sequence ID" value="XM_053725541.1"/>
</dbReference>
<name>A0A6A5HI29_CAERE</name>
<dbReference type="CTD" id="78774170"/>
<protein>
    <submittedName>
        <fullName evidence="2">Uncharacterized protein</fullName>
    </submittedName>
</protein>